<dbReference type="AlphaFoldDB" id="A0A2M7Z8S9"/>
<gene>
    <name evidence="3" type="ORF">CO134_02525</name>
</gene>
<comment type="caution">
    <text evidence="3">The sequence shown here is derived from an EMBL/GenBank/DDBJ whole genome shotgun (WGS) entry which is preliminary data.</text>
</comment>
<dbReference type="EMBL" id="PFVG01000068">
    <property type="protein sequence ID" value="PJA91982.1"/>
    <property type="molecule type" value="Genomic_DNA"/>
</dbReference>
<feature type="compositionally biased region" description="Basic and acidic residues" evidence="1">
    <location>
        <begin position="190"/>
        <end position="211"/>
    </location>
</feature>
<organism evidence="3 4">
    <name type="scientific">Candidatus Kuenenbacteria bacterium CG_4_9_14_3_um_filter_39_14</name>
    <dbReference type="NCBI Taxonomy" id="1974616"/>
    <lineage>
        <taxon>Bacteria</taxon>
        <taxon>Candidatus Kueneniibacteriota</taxon>
    </lineage>
</organism>
<evidence type="ECO:0000313" key="3">
    <source>
        <dbReference type="EMBL" id="PJA91982.1"/>
    </source>
</evidence>
<dbReference type="Proteomes" id="UP000229569">
    <property type="component" value="Unassembled WGS sequence"/>
</dbReference>
<evidence type="ECO:0000259" key="2">
    <source>
        <dbReference type="Pfam" id="PF05598"/>
    </source>
</evidence>
<dbReference type="PANTHER" id="PTHR33408">
    <property type="entry name" value="TRANSPOSASE"/>
    <property type="match status" value="1"/>
</dbReference>
<evidence type="ECO:0000256" key="1">
    <source>
        <dbReference type="SAM" id="MobiDB-lite"/>
    </source>
</evidence>
<proteinExistence type="predicted"/>
<sequence length="312" mass="35393">MTFKNYQQKQSFLLPPSFFDFLGESHEAVVLNEFLQEVDTTSLEQSYHNQKGGSSAYHPVMLLSVLVYGYMNGIFSSRQLAKQLKQNLALMYLAGNTQPDFRTLARFRKDKGVYLENIFVAVVQKAKELGLISFGTCCLDGTKIYASASTSKNQTQKMAKEKIRSLLTKAEKIDRMEDELFGDEEDDENAELKTKAGREKRKQELATKKKQAEADLDKLNALAPATEDTRVNTTDPDSKLMQMKRKDFANGYNVQNITENGIILNTSIFNGSSDQDTLIPSLQRLQKMFTWPKKLLADKGYSSENNYSFCEQ</sequence>
<name>A0A2M7Z8S9_9BACT</name>
<feature type="region of interest" description="Disordered" evidence="1">
    <location>
        <begin position="180"/>
        <end position="211"/>
    </location>
</feature>
<dbReference type="InterPro" id="IPR008490">
    <property type="entry name" value="Transposase_InsH_N"/>
</dbReference>
<dbReference type="PANTHER" id="PTHR33408:SF2">
    <property type="entry name" value="TRANSPOSASE DDE DOMAIN-CONTAINING PROTEIN"/>
    <property type="match status" value="1"/>
</dbReference>
<protein>
    <recommendedName>
        <fullName evidence="2">Transposase InsH N-terminal domain-containing protein</fullName>
    </recommendedName>
</protein>
<evidence type="ECO:0000313" key="4">
    <source>
        <dbReference type="Proteomes" id="UP000229569"/>
    </source>
</evidence>
<feature type="compositionally biased region" description="Acidic residues" evidence="1">
    <location>
        <begin position="180"/>
        <end position="189"/>
    </location>
</feature>
<feature type="domain" description="Transposase InsH N-terminal" evidence="2">
    <location>
        <begin position="21"/>
        <end position="109"/>
    </location>
</feature>
<feature type="non-terminal residue" evidence="3">
    <location>
        <position position="312"/>
    </location>
</feature>
<dbReference type="Pfam" id="PF05598">
    <property type="entry name" value="DUF772"/>
    <property type="match status" value="1"/>
</dbReference>
<accession>A0A2M7Z8S9</accession>
<reference evidence="4" key="1">
    <citation type="submission" date="2017-09" db="EMBL/GenBank/DDBJ databases">
        <title>Depth-based differentiation of microbial function through sediment-hosted aquifers and enrichment of novel symbionts in the deep terrestrial subsurface.</title>
        <authorList>
            <person name="Probst A.J."/>
            <person name="Ladd B."/>
            <person name="Jarett J.K."/>
            <person name="Geller-Mcgrath D.E."/>
            <person name="Sieber C.M.K."/>
            <person name="Emerson J.B."/>
            <person name="Anantharaman K."/>
            <person name="Thomas B.C."/>
            <person name="Malmstrom R."/>
            <person name="Stieglmeier M."/>
            <person name="Klingl A."/>
            <person name="Woyke T."/>
            <person name="Ryan C.M."/>
            <person name="Banfield J.F."/>
        </authorList>
    </citation>
    <scope>NUCLEOTIDE SEQUENCE [LARGE SCALE GENOMIC DNA]</scope>
</reference>